<dbReference type="FunFam" id="1.20.58.1040:FF:000001">
    <property type="entry name" value="Glucan endo-1,3-beta-glucosidase 4"/>
    <property type="match status" value="1"/>
</dbReference>
<evidence type="ECO:0000256" key="6">
    <source>
        <dbReference type="ARBA" id="ARBA00023157"/>
    </source>
</evidence>
<organism evidence="11 12">
    <name type="scientific">Striga asiatica</name>
    <name type="common">Asiatic witchweed</name>
    <name type="synonym">Buchnera asiatica</name>
    <dbReference type="NCBI Taxonomy" id="4170"/>
    <lineage>
        <taxon>Eukaryota</taxon>
        <taxon>Viridiplantae</taxon>
        <taxon>Streptophyta</taxon>
        <taxon>Embryophyta</taxon>
        <taxon>Tracheophyta</taxon>
        <taxon>Spermatophyta</taxon>
        <taxon>Magnoliopsida</taxon>
        <taxon>eudicotyledons</taxon>
        <taxon>Gunneridae</taxon>
        <taxon>Pentapetalae</taxon>
        <taxon>asterids</taxon>
        <taxon>lamiids</taxon>
        <taxon>Lamiales</taxon>
        <taxon>Orobanchaceae</taxon>
        <taxon>Buchnereae</taxon>
        <taxon>Striga</taxon>
    </lineage>
</organism>
<keyword evidence="5" id="KW-0472">Membrane</keyword>
<dbReference type="OrthoDB" id="417697at2759"/>
<dbReference type="SMART" id="SM00768">
    <property type="entry name" value="X8"/>
    <property type="match status" value="1"/>
</dbReference>
<dbReference type="GO" id="GO:0009506">
    <property type="term" value="C:plasmodesma"/>
    <property type="evidence" value="ECO:0007669"/>
    <property type="project" value="UniProtKB-ARBA"/>
</dbReference>
<name>A0A5A7R8Y6_STRAF</name>
<keyword evidence="2" id="KW-1003">Cell membrane</keyword>
<dbReference type="PRINTS" id="PR01217">
    <property type="entry name" value="PRICHEXTENSN"/>
</dbReference>
<evidence type="ECO:0000256" key="4">
    <source>
        <dbReference type="ARBA" id="ARBA00022729"/>
    </source>
</evidence>
<reference evidence="12" key="1">
    <citation type="journal article" date="2019" name="Curr. Biol.">
        <title>Genome Sequence of Striga asiatica Provides Insight into the Evolution of Plant Parasitism.</title>
        <authorList>
            <person name="Yoshida S."/>
            <person name="Kim S."/>
            <person name="Wafula E.K."/>
            <person name="Tanskanen J."/>
            <person name="Kim Y.M."/>
            <person name="Honaas L."/>
            <person name="Yang Z."/>
            <person name="Spallek T."/>
            <person name="Conn C.E."/>
            <person name="Ichihashi Y."/>
            <person name="Cheong K."/>
            <person name="Cui S."/>
            <person name="Der J.P."/>
            <person name="Gundlach H."/>
            <person name="Jiao Y."/>
            <person name="Hori C."/>
            <person name="Ishida J.K."/>
            <person name="Kasahara H."/>
            <person name="Kiba T."/>
            <person name="Kim M.S."/>
            <person name="Koo N."/>
            <person name="Laohavisit A."/>
            <person name="Lee Y.H."/>
            <person name="Lumba S."/>
            <person name="McCourt P."/>
            <person name="Mortimer J.C."/>
            <person name="Mutuku J.M."/>
            <person name="Nomura T."/>
            <person name="Sasaki-Sekimoto Y."/>
            <person name="Seto Y."/>
            <person name="Wang Y."/>
            <person name="Wakatake T."/>
            <person name="Sakakibara H."/>
            <person name="Demura T."/>
            <person name="Yamaguchi S."/>
            <person name="Yoneyama K."/>
            <person name="Manabe R.I."/>
            <person name="Nelson D.C."/>
            <person name="Schulman A.H."/>
            <person name="Timko M.P."/>
            <person name="dePamphilis C.W."/>
            <person name="Choi D."/>
            <person name="Shirasu K."/>
        </authorList>
    </citation>
    <scope>NUCLEOTIDE SEQUENCE [LARGE SCALE GENOMIC DNA]</scope>
    <source>
        <strain evidence="12">cv. UVA1</strain>
    </source>
</reference>
<dbReference type="AlphaFoldDB" id="A0A5A7R8Y6"/>
<evidence type="ECO:0000313" key="12">
    <source>
        <dbReference type="Proteomes" id="UP000325081"/>
    </source>
</evidence>
<keyword evidence="6" id="KW-1015">Disulfide bond</keyword>
<gene>
    <name evidence="11" type="ORF">STAS_30256</name>
</gene>
<evidence type="ECO:0000259" key="10">
    <source>
        <dbReference type="SMART" id="SM00768"/>
    </source>
</evidence>
<keyword evidence="4" id="KW-0732">Signal</keyword>
<evidence type="ECO:0000313" key="11">
    <source>
        <dbReference type="EMBL" id="GER52784.1"/>
    </source>
</evidence>
<dbReference type="Pfam" id="PF07983">
    <property type="entry name" value="X8"/>
    <property type="match status" value="1"/>
</dbReference>
<evidence type="ECO:0000256" key="7">
    <source>
        <dbReference type="ARBA" id="ARBA00023180"/>
    </source>
</evidence>
<sequence length="289" mass="31025">FLDFFPSDGEKWSCSVLHFSSLCLSCSPFARAMWTLSSIPIIPLISSDATKTTRRYRIGKHLRNSITKLPRKSHLSKKLIPLDASKTGPYVSPPFSMAPYDSLPPISSPDNTSPYCVYPPFIPQPPSPPASSTLPGPTPIPPSSPNPPTDIPTPAQPVLSPPYYEPSPPSSEPGPPNNTPSPRFLPPIVYPPPSVPPPRQRGPSTAMWCVAKAAVPEPIILEAMNFACGSGADCNQIQPSGPCFEPNTVLAHASYAFNSYFQRTKVSGGTCDFGGTALLVTVDPIWGKE</sequence>
<evidence type="ECO:0000256" key="8">
    <source>
        <dbReference type="ARBA" id="ARBA00023288"/>
    </source>
</evidence>
<keyword evidence="12" id="KW-1185">Reference proteome</keyword>
<evidence type="ECO:0000256" key="5">
    <source>
        <dbReference type="ARBA" id="ARBA00023136"/>
    </source>
</evidence>
<feature type="region of interest" description="Disordered" evidence="9">
    <location>
        <begin position="126"/>
        <end position="203"/>
    </location>
</feature>
<comment type="caution">
    <text evidence="11">The sequence shown here is derived from an EMBL/GenBank/DDBJ whole genome shotgun (WGS) entry which is preliminary data.</text>
</comment>
<dbReference type="InterPro" id="IPR012946">
    <property type="entry name" value="X8"/>
</dbReference>
<protein>
    <submittedName>
        <fullName evidence="11">Carbohydrate-binding X8 domain superfamily protein</fullName>
    </submittedName>
</protein>
<accession>A0A5A7R8Y6</accession>
<evidence type="ECO:0000256" key="1">
    <source>
        <dbReference type="ARBA" id="ARBA00004609"/>
    </source>
</evidence>
<evidence type="ECO:0000256" key="9">
    <source>
        <dbReference type="SAM" id="MobiDB-lite"/>
    </source>
</evidence>
<evidence type="ECO:0000256" key="3">
    <source>
        <dbReference type="ARBA" id="ARBA00022622"/>
    </source>
</evidence>
<proteinExistence type="predicted"/>
<dbReference type="InterPro" id="IPR044788">
    <property type="entry name" value="X8_dom_prot"/>
</dbReference>
<dbReference type="GO" id="GO:0005886">
    <property type="term" value="C:plasma membrane"/>
    <property type="evidence" value="ECO:0007669"/>
    <property type="project" value="UniProtKB-SubCell"/>
</dbReference>
<dbReference type="GO" id="GO:0098552">
    <property type="term" value="C:side of membrane"/>
    <property type="evidence" value="ECO:0007669"/>
    <property type="project" value="UniProtKB-KW"/>
</dbReference>
<feature type="non-terminal residue" evidence="11">
    <location>
        <position position="1"/>
    </location>
</feature>
<dbReference type="Gene3D" id="1.20.58.1040">
    <property type="match status" value="1"/>
</dbReference>
<dbReference type="PANTHER" id="PTHR31044">
    <property type="entry name" value="BETA-1,3 GLUCANASE"/>
    <property type="match status" value="1"/>
</dbReference>
<keyword evidence="8" id="KW-0449">Lipoprotein</keyword>
<evidence type="ECO:0000256" key="2">
    <source>
        <dbReference type="ARBA" id="ARBA00022475"/>
    </source>
</evidence>
<feature type="compositionally biased region" description="Pro residues" evidence="9">
    <location>
        <begin position="136"/>
        <end position="200"/>
    </location>
</feature>
<keyword evidence="7" id="KW-0325">Glycoprotein</keyword>
<comment type="subcellular location">
    <subcellularLocation>
        <location evidence="1">Cell membrane</location>
        <topology evidence="1">Lipid-anchor</topology>
        <topology evidence="1">GPI-anchor</topology>
    </subcellularLocation>
</comment>
<keyword evidence="3" id="KW-0336">GPI-anchor</keyword>
<dbReference type="Proteomes" id="UP000325081">
    <property type="component" value="Unassembled WGS sequence"/>
</dbReference>
<feature type="domain" description="X8" evidence="10">
    <location>
        <begin position="207"/>
        <end position="288"/>
    </location>
</feature>
<dbReference type="PANTHER" id="PTHR31044:SF28">
    <property type="entry name" value="CARBOHYDRATE-BINDING X8 DOMAIN SUPERFAMILY PROTEIN"/>
    <property type="match status" value="1"/>
</dbReference>
<dbReference type="EMBL" id="BKCP01010514">
    <property type="protein sequence ID" value="GER52784.1"/>
    <property type="molecule type" value="Genomic_DNA"/>
</dbReference>